<dbReference type="InterPro" id="IPR005119">
    <property type="entry name" value="LysR_subst-bd"/>
</dbReference>
<dbReference type="EMBL" id="JAXCLX010000001">
    <property type="protein sequence ID" value="MDY0872327.1"/>
    <property type="molecule type" value="Genomic_DNA"/>
</dbReference>
<dbReference type="Proteomes" id="UP001271769">
    <property type="component" value="Unassembled WGS sequence"/>
</dbReference>
<dbReference type="InterPro" id="IPR058163">
    <property type="entry name" value="LysR-type_TF_proteobact-type"/>
</dbReference>
<evidence type="ECO:0000256" key="3">
    <source>
        <dbReference type="ARBA" id="ARBA00023125"/>
    </source>
</evidence>
<keyword evidence="3" id="KW-0238">DNA-binding</keyword>
<dbReference type="RefSeq" id="WP_320500747.1">
    <property type="nucleotide sequence ID" value="NZ_JAXCLX010000001.1"/>
</dbReference>
<evidence type="ECO:0000259" key="5">
    <source>
        <dbReference type="PROSITE" id="PS50931"/>
    </source>
</evidence>
<comment type="caution">
    <text evidence="6">The sequence shown here is derived from an EMBL/GenBank/DDBJ whole genome shotgun (WGS) entry which is preliminary data.</text>
</comment>
<organism evidence="6 7">
    <name type="scientific">Dongia rigui</name>
    <dbReference type="NCBI Taxonomy" id="940149"/>
    <lineage>
        <taxon>Bacteria</taxon>
        <taxon>Pseudomonadati</taxon>
        <taxon>Pseudomonadota</taxon>
        <taxon>Alphaproteobacteria</taxon>
        <taxon>Rhodospirillales</taxon>
        <taxon>Dongiaceae</taxon>
        <taxon>Dongia</taxon>
    </lineage>
</organism>
<keyword evidence="2" id="KW-0805">Transcription regulation</keyword>
<dbReference type="PROSITE" id="PS50931">
    <property type="entry name" value="HTH_LYSR"/>
    <property type="match status" value="1"/>
</dbReference>
<keyword evidence="7" id="KW-1185">Reference proteome</keyword>
<dbReference type="InterPro" id="IPR036388">
    <property type="entry name" value="WH-like_DNA-bd_sf"/>
</dbReference>
<dbReference type="Gene3D" id="1.10.10.10">
    <property type="entry name" value="Winged helix-like DNA-binding domain superfamily/Winged helix DNA-binding domain"/>
    <property type="match status" value="1"/>
</dbReference>
<dbReference type="Pfam" id="PF00126">
    <property type="entry name" value="HTH_1"/>
    <property type="match status" value="1"/>
</dbReference>
<dbReference type="CDD" id="cd08432">
    <property type="entry name" value="PBP2_GcdR_TrpI_HvrB_AmpR_like"/>
    <property type="match status" value="1"/>
</dbReference>
<dbReference type="InterPro" id="IPR000847">
    <property type="entry name" value="LysR_HTH_N"/>
</dbReference>
<feature type="domain" description="HTH lysR-type" evidence="5">
    <location>
        <begin position="15"/>
        <end position="64"/>
    </location>
</feature>
<dbReference type="Gene3D" id="3.40.190.10">
    <property type="entry name" value="Periplasmic binding protein-like II"/>
    <property type="match status" value="2"/>
</dbReference>
<evidence type="ECO:0000313" key="6">
    <source>
        <dbReference type="EMBL" id="MDY0872327.1"/>
    </source>
</evidence>
<accession>A0ABU5DYC3</accession>
<keyword evidence="4" id="KW-0804">Transcription</keyword>
<evidence type="ECO:0000256" key="1">
    <source>
        <dbReference type="ARBA" id="ARBA00009437"/>
    </source>
</evidence>
<evidence type="ECO:0000256" key="2">
    <source>
        <dbReference type="ARBA" id="ARBA00023015"/>
    </source>
</evidence>
<dbReference type="PRINTS" id="PR00039">
    <property type="entry name" value="HTHLYSR"/>
</dbReference>
<dbReference type="Pfam" id="PF03466">
    <property type="entry name" value="LysR_substrate"/>
    <property type="match status" value="1"/>
</dbReference>
<evidence type="ECO:0000313" key="7">
    <source>
        <dbReference type="Proteomes" id="UP001271769"/>
    </source>
</evidence>
<dbReference type="SUPFAM" id="SSF53850">
    <property type="entry name" value="Periplasmic binding protein-like II"/>
    <property type="match status" value="1"/>
</dbReference>
<proteinExistence type="inferred from homology"/>
<dbReference type="PANTHER" id="PTHR30537">
    <property type="entry name" value="HTH-TYPE TRANSCRIPTIONAL REGULATOR"/>
    <property type="match status" value="1"/>
</dbReference>
<gene>
    <name evidence="6" type="ORF">SMD31_10355</name>
</gene>
<sequence length="302" mass="33564">MADRRFPPIGCLIPFEAAARLGSMSAAARELGVSQPAISRQLQILETDLGQALFHRNRRGLSLTTAGNAYRHAVALGLDHIAAATATLRAQGAEHSIRIAANFGFAQQWLMPRFAKLRAAHPQLAFRLMTSDDDAALDMAECDIAIRFGIGDWPGWHVTPLFAEEVFPICTPSYLEAHAELKRVDLKPADLTKAHLLHLDSTNADWLDWGDWFRWHHVTTPAPKPQMLYSTYPLVLQAILSSEGVGLGWRGLVDGLLASGTLVQLLPGVKRDQHGYFITWRKNHAQEKLLRKIAEWMVGEAR</sequence>
<comment type="similarity">
    <text evidence="1">Belongs to the LysR transcriptional regulatory family.</text>
</comment>
<dbReference type="SUPFAM" id="SSF46785">
    <property type="entry name" value="Winged helix' DNA-binding domain"/>
    <property type="match status" value="1"/>
</dbReference>
<protein>
    <submittedName>
        <fullName evidence="6">LysR substrate-binding domain-containing protein</fullName>
    </submittedName>
</protein>
<name>A0ABU5DYC3_9PROT</name>
<evidence type="ECO:0000256" key="4">
    <source>
        <dbReference type="ARBA" id="ARBA00023163"/>
    </source>
</evidence>
<dbReference type="PANTHER" id="PTHR30537:SF26">
    <property type="entry name" value="GLYCINE CLEAVAGE SYSTEM TRANSCRIPTIONAL ACTIVATOR"/>
    <property type="match status" value="1"/>
</dbReference>
<reference evidence="6 7" key="1">
    <citation type="journal article" date="2013" name="Antonie Van Leeuwenhoek">
        <title>Dongia rigui sp. nov., isolated from freshwater of a large wetland in Korea.</title>
        <authorList>
            <person name="Baik K.S."/>
            <person name="Hwang Y.M."/>
            <person name="Choi J.S."/>
            <person name="Kwon J."/>
            <person name="Seong C.N."/>
        </authorList>
    </citation>
    <scope>NUCLEOTIDE SEQUENCE [LARGE SCALE GENOMIC DNA]</scope>
    <source>
        <strain evidence="6 7">04SU4-P</strain>
    </source>
</reference>
<dbReference type="InterPro" id="IPR036390">
    <property type="entry name" value="WH_DNA-bd_sf"/>
</dbReference>